<evidence type="ECO:0008006" key="3">
    <source>
        <dbReference type="Google" id="ProtNLM"/>
    </source>
</evidence>
<name>A0A0K9P0J0_ZOSMR</name>
<dbReference type="AlphaFoldDB" id="A0A0K9P0J0"/>
<protein>
    <recommendedName>
        <fullName evidence="3">Ubiquitin-like protease family profile domain-containing protein</fullName>
    </recommendedName>
</protein>
<organism evidence="1 2">
    <name type="scientific">Zostera marina</name>
    <name type="common">Eelgrass</name>
    <dbReference type="NCBI Taxonomy" id="29655"/>
    <lineage>
        <taxon>Eukaryota</taxon>
        <taxon>Viridiplantae</taxon>
        <taxon>Streptophyta</taxon>
        <taxon>Embryophyta</taxon>
        <taxon>Tracheophyta</taxon>
        <taxon>Spermatophyta</taxon>
        <taxon>Magnoliopsida</taxon>
        <taxon>Liliopsida</taxon>
        <taxon>Zosteraceae</taxon>
        <taxon>Zostera</taxon>
    </lineage>
</organism>
<accession>A0A0K9P0J0</accession>
<comment type="caution">
    <text evidence="1">The sequence shown here is derived from an EMBL/GenBank/DDBJ whole genome shotgun (WGS) entry which is preliminary data.</text>
</comment>
<dbReference type="EMBL" id="LFYR01001351">
    <property type="protein sequence ID" value="KMZ62498.1"/>
    <property type="molecule type" value="Genomic_DNA"/>
</dbReference>
<dbReference type="SUPFAM" id="SSF54001">
    <property type="entry name" value="Cysteine proteinases"/>
    <property type="match status" value="1"/>
</dbReference>
<evidence type="ECO:0000313" key="1">
    <source>
        <dbReference type="EMBL" id="KMZ62498.1"/>
    </source>
</evidence>
<sequence>MKTRTIASLSNNEVSEFPLSYKSYGSPPEINMRNLNNHASTSKVEFNTTISCLGQHVADVIYYKVYDSNLVDCYNAILVQGLKDKGFNTSSMIILKSDIFDDTNIRCLTCGKPENAEAIRLRRFKNAVTSSMKLEKKKMRFVFIPIRKNDHWHFLMWYTDQNLYVHYDSNHKALGKENLEASLENDQFRRRRMLDIMEDYT</sequence>
<proteinExistence type="predicted"/>
<keyword evidence="2" id="KW-1185">Reference proteome</keyword>
<dbReference type="InterPro" id="IPR038765">
    <property type="entry name" value="Papain-like_cys_pep_sf"/>
</dbReference>
<dbReference type="Gene3D" id="3.40.395.10">
    <property type="entry name" value="Adenoviral Proteinase, Chain A"/>
    <property type="match status" value="1"/>
</dbReference>
<gene>
    <name evidence="1" type="ORF">ZOSMA_45G00390</name>
</gene>
<evidence type="ECO:0000313" key="2">
    <source>
        <dbReference type="Proteomes" id="UP000036987"/>
    </source>
</evidence>
<dbReference type="Proteomes" id="UP000036987">
    <property type="component" value="Unassembled WGS sequence"/>
</dbReference>
<reference evidence="2" key="1">
    <citation type="journal article" date="2016" name="Nature">
        <title>The genome of the seagrass Zostera marina reveals angiosperm adaptation to the sea.</title>
        <authorList>
            <person name="Olsen J.L."/>
            <person name="Rouze P."/>
            <person name="Verhelst B."/>
            <person name="Lin Y.-C."/>
            <person name="Bayer T."/>
            <person name="Collen J."/>
            <person name="Dattolo E."/>
            <person name="De Paoli E."/>
            <person name="Dittami S."/>
            <person name="Maumus F."/>
            <person name="Michel G."/>
            <person name="Kersting A."/>
            <person name="Lauritano C."/>
            <person name="Lohaus R."/>
            <person name="Toepel M."/>
            <person name="Tonon T."/>
            <person name="Vanneste K."/>
            <person name="Amirebrahimi M."/>
            <person name="Brakel J."/>
            <person name="Bostroem C."/>
            <person name="Chovatia M."/>
            <person name="Grimwood J."/>
            <person name="Jenkins J.W."/>
            <person name="Jueterbock A."/>
            <person name="Mraz A."/>
            <person name="Stam W.T."/>
            <person name="Tice H."/>
            <person name="Bornberg-Bauer E."/>
            <person name="Green P.J."/>
            <person name="Pearson G.A."/>
            <person name="Procaccini G."/>
            <person name="Duarte C.M."/>
            <person name="Schmutz J."/>
            <person name="Reusch T.B.H."/>
            <person name="Van de Peer Y."/>
        </authorList>
    </citation>
    <scope>NUCLEOTIDE SEQUENCE [LARGE SCALE GENOMIC DNA]</scope>
    <source>
        <strain evidence="2">cv. Finnish</strain>
    </source>
</reference>